<evidence type="ECO:0000313" key="1">
    <source>
        <dbReference type="EMBL" id="SKC31217.1"/>
    </source>
</evidence>
<accession>A0A1T5HWI3</accession>
<gene>
    <name evidence="1" type="ORF">CZ809_00695</name>
</gene>
<evidence type="ECO:0000313" key="2">
    <source>
        <dbReference type="Proteomes" id="UP000189966"/>
    </source>
</evidence>
<dbReference type="AlphaFoldDB" id="A0A1T5HWI3"/>
<sequence>MKFSRKNDYSKSHSNDNIFITLIKKTDDSTKKDNYF</sequence>
<dbReference type="Proteomes" id="UP000189966">
    <property type="component" value="Unassembled WGS sequence"/>
</dbReference>
<reference evidence="1 2" key="1">
    <citation type="submission" date="2017-02" db="EMBL/GenBank/DDBJ databases">
        <authorList>
            <person name="Peterson S.W."/>
        </authorList>
    </citation>
    <scope>NUCLEOTIDE SEQUENCE [LARGE SCALE GENOMIC DNA]</scope>
    <source>
        <strain evidence="2">type strain: NCCB 100098</strain>
    </source>
</reference>
<dbReference type="EMBL" id="FUZI01000001">
    <property type="protein sequence ID" value="SKC31217.1"/>
    <property type="molecule type" value="Genomic_DNA"/>
</dbReference>
<proteinExistence type="predicted"/>
<protein>
    <submittedName>
        <fullName evidence="1">Uncharacterized protein</fullName>
    </submittedName>
</protein>
<name>A0A1T5HWI3_9GAMM</name>
<organism evidence="1 2">
    <name type="scientific">Photobacterium piscicola</name>
    <dbReference type="NCBI Taxonomy" id="1378299"/>
    <lineage>
        <taxon>Bacteria</taxon>
        <taxon>Pseudomonadati</taxon>
        <taxon>Pseudomonadota</taxon>
        <taxon>Gammaproteobacteria</taxon>
        <taxon>Vibrionales</taxon>
        <taxon>Vibrionaceae</taxon>
        <taxon>Photobacterium</taxon>
    </lineage>
</organism>